<dbReference type="EMBL" id="CAJZBQ010000032">
    <property type="protein sequence ID" value="CAG9322565.1"/>
    <property type="molecule type" value="Genomic_DNA"/>
</dbReference>
<dbReference type="GO" id="GO:0007059">
    <property type="term" value="P:chromosome segregation"/>
    <property type="evidence" value="ECO:0007669"/>
    <property type="project" value="UniProtKB-KW"/>
</dbReference>
<keyword evidence="5" id="KW-1185">Reference proteome</keyword>
<evidence type="ECO:0000313" key="5">
    <source>
        <dbReference type="Proteomes" id="UP001162131"/>
    </source>
</evidence>
<evidence type="ECO:0000313" key="4">
    <source>
        <dbReference type="EMBL" id="CAG9322565.1"/>
    </source>
</evidence>
<dbReference type="PANTHER" id="PTHR12377">
    <property type="entry name" value="CYTOSOLIC IRON-SULFUR ASSEMBLY COMPONENT 2B-RELATED"/>
    <property type="match status" value="1"/>
</dbReference>
<dbReference type="Gene3D" id="3.30.300.130">
    <property type="entry name" value="Fe-S cluster assembly (FSCA)"/>
    <property type="match status" value="1"/>
</dbReference>
<evidence type="ECO:0000256" key="2">
    <source>
        <dbReference type="ARBA" id="ARBA00022829"/>
    </source>
</evidence>
<dbReference type="Pfam" id="PF01883">
    <property type="entry name" value="FeS_assembly_P"/>
    <property type="match status" value="1"/>
</dbReference>
<sequence>MLDNPNPVIHTVTKAYKRPSGALDSEEIYNLLKDIKDPEHPYSLEQLKVISVDQIKINLEERTVNIKFTPTVPHCSLSTMIGLQIRAKLLENLPSFMKVFIFVEPGTHSQEFEINKQLNDKERIAAAMENQNLMNMVQNNIGLWE</sequence>
<accession>A0AAU9J9Y2</accession>
<name>A0AAU9J9Y2_9CILI</name>
<dbReference type="InterPro" id="IPR034904">
    <property type="entry name" value="FSCA_dom_sf"/>
</dbReference>
<protein>
    <recommendedName>
        <fullName evidence="3">MIP18 family-like domain-containing protein</fullName>
    </recommendedName>
</protein>
<comment type="caution">
    <text evidence="4">The sequence shown here is derived from an EMBL/GenBank/DDBJ whole genome shotgun (WGS) entry which is preliminary data.</text>
</comment>
<keyword evidence="2" id="KW-0159">Chromosome partition</keyword>
<evidence type="ECO:0000259" key="3">
    <source>
        <dbReference type="Pfam" id="PF01883"/>
    </source>
</evidence>
<dbReference type="SUPFAM" id="SSF117916">
    <property type="entry name" value="Fe-S cluster assembly (FSCA) domain-like"/>
    <property type="match status" value="1"/>
</dbReference>
<dbReference type="AlphaFoldDB" id="A0AAU9J9Y2"/>
<evidence type="ECO:0000256" key="1">
    <source>
        <dbReference type="ARBA" id="ARBA00010381"/>
    </source>
</evidence>
<comment type="similarity">
    <text evidence="1">Belongs to the MIP18 family.</text>
</comment>
<feature type="domain" description="MIP18 family-like" evidence="3">
    <location>
        <begin position="26"/>
        <end position="95"/>
    </location>
</feature>
<dbReference type="FunFam" id="3.30.300.130:FF:000004">
    <property type="entry name" value="cytosolic iron-sulfur assembly component 2A"/>
    <property type="match status" value="1"/>
</dbReference>
<dbReference type="Proteomes" id="UP001162131">
    <property type="component" value="Unassembled WGS sequence"/>
</dbReference>
<dbReference type="InterPro" id="IPR002744">
    <property type="entry name" value="MIP18-like"/>
</dbReference>
<dbReference type="GO" id="GO:0051604">
    <property type="term" value="P:protein maturation"/>
    <property type="evidence" value="ECO:0007669"/>
    <property type="project" value="InterPro"/>
</dbReference>
<dbReference type="Gene3D" id="6.10.250.1280">
    <property type="match status" value="1"/>
</dbReference>
<organism evidence="4 5">
    <name type="scientific">Blepharisma stoltei</name>
    <dbReference type="NCBI Taxonomy" id="1481888"/>
    <lineage>
        <taxon>Eukaryota</taxon>
        <taxon>Sar</taxon>
        <taxon>Alveolata</taxon>
        <taxon>Ciliophora</taxon>
        <taxon>Postciliodesmatophora</taxon>
        <taxon>Heterotrichea</taxon>
        <taxon>Heterotrichida</taxon>
        <taxon>Blepharismidae</taxon>
        <taxon>Blepharisma</taxon>
    </lineage>
</organism>
<gene>
    <name evidence="4" type="ORF">BSTOLATCC_MIC31691</name>
</gene>
<proteinExistence type="inferred from homology"/>
<dbReference type="InterPro" id="IPR039796">
    <property type="entry name" value="MIP18"/>
</dbReference>
<reference evidence="4" key="1">
    <citation type="submission" date="2021-09" db="EMBL/GenBank/DDBJ databases">
        <authorList>
            <consortium name="AG Swart"/>
            <person name="Singh M."/>
            <person name="Singh A."/>
            <person name="Seah K."/>
            <person name="Emmerich C."/>
        </authorList>
    </citation>
    <scope>NUCLEOTIDE SEQUENCE</scope>
    <source>
        <strain evidence="4">ATCC30299</strain>
    </source>
</reference>